<dbReference type="AlphaFoldDB" id="A0ABD6F3A9"/>
<dbReference type="InterPro" id="IPR015421">
    <property type="entry name" value="PyrdxlP-dep_Trfase_major"/>
</dbReference>
<dbReference type="PANTHER" id="PTHR21152">
    <property type="entry name" value="AMINOTRANSFERASE CLASS V"/>
    <property type="match status" value="1"/>
</dbReference>
<dbReference type="Gene3D" id="3.40.640.10">
    <property type="entry name" value="Type I PLP-dependent aspartate aminotransferase-like (Major domain)"/>
    <property type="match status" value="1"/>
</dbReference>
<protein>
    <recommendedName>
        <fullName evidence="5">Alanine-glyoxylate aminotransferase</fullName>
    </recommendedName>
</protein>
<evidence type="ECO:0000313" key="3">
    <source>
        <dbReference type="EMBL" id="MFH4983730.1"/>
    </source>
</evidence>
<keyword evidence="4" id="KW-1185">Reference proteome</keyword>
<sequence length="181" mass="19817">MMSFCRLGTQRTAAFYCLGARLLSGQATSTRSKVTPDRPHAMGKPERLLKPAIIHERLLMGAGPGNMTPVIAASQTQPLVGLLHPELLQIMDDVKSGLQYVFQTENAYTFAVSGTGHAGMECAIVNLLESNEKLLVVRNGIWGKRVADLGERIGAHVKCIEVEPGEVASFEQIKMVPFFWH</sequence>
<organism evidence="3 4">
    <name type="scientific">Gnathostoma spinigerum</name>
    <dbReference type="NCBI Taxonomy" id="75299"/>
    <lineage>
        <taxon>Eukaryota</taxon>
        <taxon>Metazoa</taxon>
        <taxon>Ecdysozoa</taxon>
        <taxon>Nematoda</taxon>
        <taxon>Chromadorea</taxon>
        <taxon>Rhabditida</taxon>
        <taxon>Spirurina</taxon>
        <taxon>Gnathostomatomorpha</taxon>
        <taxon>Gnathostomatoidea</taxon>
        <taxon>Gnathostomatidae</taxon>
        <taxon>Gnathostoma</taxon>
    </lineage>
</organism>
<evidence type="ECO:0000256" key="2">
    <source>
        <dbReference type="ARBA" id="ARBA00022898"/>
    </source>
</evidence>
<evidence type="ECO:0000256" key="1">
    <source>
        <dbReference type="ARBA" id="ARBA00001933"/>
    </source>
</evidence>
<dbReference type="EMBL" id="JBGFUD010013506">
    <property type="protein sequence ID" value="MFH4983730.1"/>
    <property type="molecule type" value="Genomic_DNA"/>
</dbReference>
<comment type="caution">
    <text evidence="3">The sequence shown here is derived from an EMBL/GenBank/DDBJ whole genome shotgun (WGS) entry which is preliminary data.</text>
</comment>
<dbReference type="PANTHER" id="PTHR21152:SF40">
    <property type="entry name" value="ALANINE--GLYOXYLATE AMINOTRANSFERASE"/>
    <property type="match status" value="1"/>
</dbReference>
<evidence type="ECO:0008006" key="5">
    <source>
        <dbReference type="Google" id="ProtNLM"/>
    </source>
</evidence>
<dbReference type="SUPFAM" id="SSF53383">
    <property type="entry name" value="PLP-dependent transferases"/>
    <property type="match status" value="1"/>
</dbReference>
<keyword evidence="2" id="KW-0663">Pyridoxal phosphate</keyword>
<gene>
    <name evidence="3" type="ORF">AB6A40_010439</name>
</gene>
<dbReference type="Gene3D" id="3.90.1150.10">
    <property type="entry name" value="Aspartate Aminotransferase, domain 1"/>
    <property type="match status" value="1"/>
</dbReference>
<reference evidence="3 4" key="1">
    <citation type="submission" date="2024-08" db="EMBL/GenBank/DDBJ databases">
        <title>Gnathostoma spinigerum genome.</title>
        <authorList>
            <person name="Gonzalez-Bertolin B."/>
            <person name="Monzon S."/>
            <person name="Zaballos A."/>
            <person name="Jimenez P."/>
            <person name="Dekumyoy P."/>
            <person name="Varona S."/>
            <person name="Cuesta I."/>
            <person name="Sumanam S."/>
            <person name="Adisakwattana P."/>
            <person name="Gasser R.B."/>
            <person name="Hernandez-Gonzalez A."/>
            <person name="Young N.D."/>
            <person name="Perteguer M.J."/>
        </authorList>
    </citation>
    <scope>NUCLEOTIDE SEQUENCE [LARGE SCALE GENOMIC DNA]</scope>
    <source>
        <strain evidence="3">AL3</strain>
        <tissue evidence="3">Liver</tissue>
    </source>
</reference>
<comment type="cofactor">
    <cofactor evidence="1">
        <name>pyridoxal 5'-phosphate</name>
        <dbReference type="ChEBI" id="CHEBI:597326"/>
    </cofactor>
</comment>
<name>A0ABD6F3A9_9BILA</name>
<dbReference type="InterPro" id="IPR015424">
    <property type="entry name" value="PyrdxlP-dep_Trfase"/>
</dbReference>
<dbReference type="InterPro" id="IPR015422">
    <property type="entry name" value="PyrdxlP-dep_Trfase_small"/>
</dbReference>
<proteinExistence type="predicted"/>
<dbReference type="Proteomes" id="UP001608902">
    <property type="component" value="Unassembled WGS sequence"/>
</dbReference>
<accession>A0ABD6F3A9</accession>
<evidence type="ECO:0000313" key="4">
    <source>
        <dbReference type="Proteomes" id="UP001608902"/>
    </source>
</evidence>